<accession>A0A177EI32</accession>
<keyword evidence="2" id="KW-0472">Membrane</keyword>
<dbReference type="EMBL" id="LTDL01000022">
    <property type="protein sequence ID" value="OAG31131.1"/>
    <property type="molecule type" value="Genomic_DNA"/>
</dbReference>
<dbReference type="VEuPathDB" id="MicrosporidiaDB:NEDG_01905"/>
<evidence type="ECO:0000256" key="1">
    <source>
        <dbReference type="SAM" id="MobiDB-lite"/>
    </source>
</evidence>
<evidence type="ECO:0000313" key="3">
    <source>
        <dbReference type="EMBL" id="OAG31131.1"/>
    </source>
</evidence>
<keyword evidence="2" id="KW-0812">Transmembrane</keyword>
<keyword evidence="4" id="KW-1185">Reference proteome</keyword>
<dbReference type="Proteomes" id="UP000185944">
    <property type="component" value="Unassembled WGS sequence"/>
</dbReference>
<reference evidence="3 4" key="1">
    <citation type="submission" date="2016-02" db="EMBL/GenBank/DDBJ databases">
        <title>Discovery of a natural microsporidian pathogen with a broad tissue tropism in Caenorhabditis elegans.</title>
        <authorList>
            <person name="Luallen R.J."/>
            <person name="Reinke A.W."/>
            <person name="Tong L."/>
            <person name="Botts M.R."/>
            <person name="Felix M.-A."/>
            <person name="Troemel E.R."/>
        </authorList>
    </citation>
    <scope>NUCLEOTIDE SEQUENCE [LARGE SCALE GENOMIC DNA]</scope>
    <source>
        <strain evidence="3 4">JUm2807</strain>
    </source>
</reference>
<evidence type="ECO:0000313" key="4">
    <source>
        <dbReference type="Proteomes" id="UP000185944"/>
    </source>
</evidence>
<organism evidence="3 4">
    <name type="scientific">Nematocida displodere</name>
    <dbReference type="NCBI Taxonomy" id="1805483"/>
    <lineage>
        <taxon>Eukaryota</taxon>
        <taxon>Fungi</taxon>
        <taxon>Fungi incertae sedis</taxon>
        <taxon>Microsporidia</taxon>
        <taxon>Nematocida</taxon>
    </lineage>
</organism>
<feature type="region of interest" description="Disordered" evidence="1">
    <location>
        <begin position="70"/>
        <end position="109"/>
    </location>
</feature>
<gene>
    <name evidence="3" type="ORF">NEDG_01905</name>
</gene>
<name>A0A177EI32_9MICR</name>
<feature type="compositionally biased region" description="Low complexity" evidence="1">
    <location>
        <begin position="70"/>
        <end position="86"/>
    </location>
</feature>
<keyword evidence="2" id="KW-1133">Transmembrane helix</keyword>
<comment type="caution">
    <text evidence="3">The sequence shown here is derived from an EMBL/GenBank/DDBJ whole genome shotgun (WGS) entry which is preliminary data.</text>
</comment>
<dbReference type="AlphaFoldDB" id="A0A177EI32"/>
<dbReference type="RefSeq" id="XP_067544855.1">
    <property type="nucleotide sequence ID" value="XM_067689323.1"/>
</dbReference>
<sequence>MAESTGDSASKSGSSNGAVGNFKSLSRTKKVLAIIGAVVLIALVVVGSYYLIRSMSKSGGLVQVATPLKASSASQKSSPKVSSKAAGDSLKKGSRRLKSKSVDAHNDTSAKSALAGSTSFLLGIKDIKLANIDAALTEKAEVPV</sequence>
<feature type="transmembrane region" description="Helical" evidence="2">
    <location>
        <begin position="31"/>
        <end position="52"/>
    </location>
</feature>
<proteinExistence type="predicted"/>
<protein>
    <submittedName>
        <fullName evidence="3">Uncharacterized protein</fullName>
    </submittedName>
</protein>
<dbReference type="GeneID" id="93648255"/>
<evidence type="ECO:0000256" key="2">
    <source>
        <dbReference type="SAM" id="Phobius"/>
    </source>
</evidence>